<organism evidence="1 2">
    <name type="scientific">Meloidogyne graminicola</name>
    <dbReference type="NCBI Taxonomy" id="189291"/>
    <lineage>
        <taxon>Eukaryota</taxon>
        <taxon>Metazoa</taxon>
        <taxon>Ecdysozoa</taxon>
        <taxon>Nematoda</taxon>
        <taxon>Chromadorea</taxon>
        <taxon>Rhabditida</taxon>
        <taxon>Tylenchina</taxon>
        <taxon>Tylenchomorpha</taxon>
        <taxon>Tylenchoidea</taxon>
        <taxon>Meloidogynidae</taxon>
        <taxon>Meloidogyninae</taxon>
        <taxon>Meloidogyne</taxon>
    </lineage>
</organism>
<accession>A0A8S9Z739</accession>
<reference evidence="1" key="1">
    <citation type="journal article" date="2020" name="Ecol. Evol.">
        <title>Genome structure and content of the rice root-knot nematode (Meloidogyne graminicola).</title>
        <authorList>
            <person name="Phan N.T."/>
            <person name="Danchin E.G.J."/>
            <person name="Klopp C."/>
            <person name="Perfus-Barbeoch L."/>
            <person name="Kozlowski D.K."/>
            <person name="Koutsovoulos G.D."/>
            <person name="Lopez-Roques C."/>
            <person name="Bouchez O."/>
            <person name="Zahm M."/>
            <person name="Besnard G."/>
            <person name="Bellafiore S."/>
        </authorList>
    </citation>
    <scope>NUCLEOTIDE SEQUENCE</scope>
    <source>
        <strain evidence="1">VN-18</strain>
    </source>
</reference>
<gene>
    <name evidence="1" type="ORF">Mgra_00009735</name>
</gene>
<proteinExistence type="predicted"/>
<dbReference type="Proteomes" id="UP000605970">
    <property type="component" value="Unassembled WGS sequence"/>
</dbReference>
<name>A0A8S9Z739_9BILA</name>
<keyword evidence="2" id="KW-1185">Reference proteome</keyword>
<evidence type="ECO:0000313" key="1">
    <source>
        <dbReference type="EMBL" id="KAF7626099.1"/>
    </source>
</evidence>
<dbReference type="EMBL" id="JABEBT010000179">
    <property type="protein sequence ID" value="KAF7626099.1"/>
    <property type="molecule type" value="Genomic_DNA"/>
</dbReference>
<evidence type="ECO:0000313" key="2">
    <source>
        <dbReference type="Proteomes" id="UP000605970"/>
    </source>
</evidence>
<protein>
    <submittedName>
        <fullName evidence="1">Uncharacterized protein</fullName>
    </submittedName>
</protein>
<sequence length="38" mass="4728">MFVILQDQKQMKVLLPFRKYFIYFKFLMVVENAHPKHV</sequence>
<comment type="caution">
    <text evidence="1">The sequence shown here is derived from an EMBL/GenBank/DDBJ whole genome shotgun (WGS) entry which is preliminary data.</text>
</comment>
<dbReference type="AlphaFoldDB" id="A0A8S9Z739"/>